<evidence type="ECO:0000256" key="3">
    <source>
        <dbReference type="ARBA" id="ARBA00022989"/>
    </source>
</evidence>
<dbReference type="AlphaFoldDB" id="A0AAD8G3C1"/>
<keyword evidence="3 6" id="KW-1133">Transmembrane helix</keyword>
<dbReference type="InterPro" id="IPR006603">
    <property type="entry name" value="PQ-loop_rpt"/>
</dbReference>
<feature type="transmembrane region" description="Helical" evidence="6">
    <location>
        <begin position="44"/>
        <end position="68"/>
    </location>
</feature>
<dbReference type="GO" id="GO:0015189">
    <property type="term" value="F:L-lysine transmembrane transporter activity"/>
    <property type="evidence" value="ECO:0007669"/>
    <property type="project" value="TreeGrafter"/>
</dbReference>
<comment type="caution">
    <text evidence="7">The sequence shown here is derived from an EMBL/GenBank/DDBJ whole genome shotgun (WGS) entry which is preliminary data.</text>
</comment>
<evidence type="ECO:0000313" key="7">
    <source>
        <dbReference type="EMBL" id="KAK1162514.1"/>
    </source>
</evidence>
<name>A0AAD8G3C1_ACIOX</name>
<keyword evidence="8" id="KW-1185">Reference proteome</keyword>
<dbReference type="PANTHER" id="PTHR16201:SF42">
    <property type="entry name" value="SOLUTE CARRIER FAMILY 66 MEMBER 1 LIKE"/>
    <property type="match status" value="1"/>
</dbReference>
<evidence type="ECO:0000256" key="6">
    <source>
        <dbReference type="SAM" id="Phobius"/>
    </source>
</evidence>
<feature type="transmembrane region" description="Helical" evidence="6">
    <location>
        <begin position="80"/>
        <end position="98"/>
    </location>
</feature>
<feature type="transmembrane region" description="Helical" evidence="6">
    <location>
        <begin position="260"/>
        <end position="280"/>
    </location>
</feature>
<gene>
    <name evidence="7" type="ORF">AOXY_G17390</name>
</gene>
<comment type="similarity">
    <text evidence="5">Belongs to the laat-1 family.</text>
</comment>
<feature type="transmembrane region" description="Helical" evidence="6">
    <location>
        <begin position="142"/>
        <end position="161"/>
    </location>
</feature>
<feature type="transmembrane region" description="Helical" evidence="6">
    <location>
        <begin position="181"/>
        <end position="200"/>
    </location>
</feature>
<dbReference type="FunFam" id="1.20.1280.290:FF:000038">
    <property type="entry name" value="PQ loop repeat containing 2"/>
    <property type="match status" value="1"/>
</dbReference>
<reference evidence="7" key="1">
    <citation type="submission" date="2022-02" db="EMBL/GenBank/DDBJ databases">
        <title>Atlantic sturgeon de novo genome assembly.</title>
        <authorList>
            <person name="Stock M."/>
            <person name="Klopp C."/>
            <person name="Guiguen Y."/>
            <person name="Cabau C."/>
            <person name="Parinello H."/>
            <person name="Santidrian Yebra-Pimentel E."/>
            <person name="Kuhl H."/>
            <person name="Dirks R.P."/>
            <person name="Guessner J."/>
            <person name="Wuertz S."/>
            <person name="Du K."/>
            <person name="Schartl M."/>
        </authorList>
    </citation>
    <scope>NUCLEOTIDE SEQUENCE</scope>
    <source>
        <strain evidence="7">STURGEONOMICS-FGT-2020</strain>
        <tissue evidence="7">Whole blood</tissue>
    </source>
</reference>
<evidence type="ECO:0000256" key="5">
    <source>
        <dbReference type="ARBA" id="ARBA00038039"/>
    </source>
</evidence>
<feature type="transmembrane region" description="Helical" evidence="6">
    <location>
        <begin position="110"/>
        <end position="130"/>
    </location>
</feature>
<sequence>MADLQFSSKLPTHVYNVTPMVGEHLCLNGTLWIMYLLEECVDNVWEYCSVVIGLISMVSFLFASLPQLYVAYRNGRVDQALSLAFLLFLLGGDLNNFVGCYLTNQLPVQLVTAIFYVCMDIIMISQFLYYKLQNRRTRKIPLLKWICLSWVAACVLVAIVLPERLLKVQETKVLNAQMNPIDLMEISGYICGYLSCIFYLGSRFPQLYKNFKRKSTEGTSYLLFALAMMGNSTYGLSLLVKLPGLKGPKNIFILDHLAWLIGSFGVLFLDFFITAQFILYRKHKYTGPSFVALKKITEVEPLLCDEEEA</sequence>
<feature type="transmembrane region" description="Helical" evidence="6">
    <location>
        <begin position="221"/>
        <end position="240"/>
    </location>
</feature>
<evidence type="ECO:0008006" key="9">
    <source>
        <dbReference type="Google" id="ProtNLM"/>
    </source>
</evidence>
<proteinExistence type="inferred from homology"/>
<dbReference type="InterPro" id="IPR051415">
    <property type="entry name" value="LAAT-1"/>
</dbReference>
<dbReference type="SMART" id="SM00679">
    <property type="entry name" value="CTNS"/>
    <property type="match status" value="2"/>
</dbReference>
<evidence type="ECO:0000256" key="2">
    <source>
        <dbReference type="ARBA" id="ARBA00022692"/>
    </source>
</evidence>
<evidence type="ECO:0000256" key="1">
    <source>
        <dbReference type="ARBA" id="ARBA00004141"/>
    </source>
</evidence>
<dbReference type="GO" id="GO:0005765">
    <property type="term" value="C:lysosomal membrane"/>
    <property type="evidence" value="ECO:0007669"/>
    <property type="project" value="TreeGrafter"/>
</dbReference>
<keyword evidence="4 6" id="KW-0472">Membrane</keyword>
<evidence type="ECO:0000256" key="4">
    <source>
        <dbReference type="ARBA" id="ARBA00023136"/>
    </source>
</evidence>
<protein>
    <recommendedName>
        <fullName evidence="9">Lysosomal amino acid transporter 1 homolog</fullName>
    </recommendedName>
</protein>
<evidence type="ECO:0000313" key="8">
    <source>
        <dbReference type="Proteomes" id="UP001230051"/>
    </source>
</evidence>
<dbReference type="Proteomes" id="UP001230051">
    <property type="component" value="Unassembled WGS sequence"/>
</dbReference>
<keyword evidence="2 6" id="KW-0812">Transmembrane</keyword>
<dbReference type="Gene3D" id="1.20.1280.290">
    <property type="match status" value="2"/>
</dbReference>
<dbReference type="EMBL" id="JAGXEW010000016">
    <property type="protein sequence ID" value="KAK1162514.1"/>
    <property type="molecule type" value="Genomic_DNA"/>
</dbReference>
<dbReference type="PANTHER" id="PTHR16201">
    <property type="entry name" value="SEVEN TRANSMEMBRANE PROTEIN 1-RELATED"/>
    <property type="match status" value="1"/>
</dbReference>
<dbReference type="FunFam" id="1.20.1280.290:FF:000009">
    <property type="entry name" value="PQ loop repeat family protein"/>
    <property type="match status" value="1"/>
</dbReference>
<comment type="subcellular location">
    <subcellularLocation>
        <location evidence="1">Membrane</location>
        <topology evidence="1">Multi-pass membrane protein</topology>
    </subcellularLocation>
</comment>
<dbReference type="Pfam" id="PF04193">
    <property type="entry name" value="PQ-loop"/>
    <property type="match status" value="2"/>
</dbReference>
<organism evidence="7 8">
    <name type="scientific">Acipenser oxyrinchus oxyrinchus</name>
    <dbReference type="NCBI Taxonomy" id="40147"/>
    <lineage>
        <taxon>Eukaryota</taxon>
        <taxon>Metazoa</taxon>
        <taxon>Chordata</taxon>
        <taxon>Craniata</taxon>
        <taxon>Vertebrata</taxon>
        <taxon>Euteleostomi</taxon>
        <taxon>Actinopterygii</taxon>
        <taxon>Chondrostei</taxon>
        <taxon>Acipenseriformes</taxon>
        <taxon>Acipenseridae</taxon>
        <taxon>Acipenser</taxon>
    </lineage>
</organism>
<accession>A0AAD8G3C1</accession>